<dbReference type="Proteomes" id="UP000700596">
    <property type="component" value="Unassembled WGS sequence"/>
</dbReference>
<keyword evidence="8" id="KW-1185">Reference proteome</keyword>
<evidence type="ECO:0000313" key="8">
    <source>
        <dbReference type="Proteomes" id="UP000700596"/>
    </source>
</evidence>
<sequence>MEDTANNENIHQTSKRSKFTFKSKAKARSSKRDHSDDESEIKNADEPHKRNSSRGRYGSKRSHPSSKRKRSDRSARTIYEHTFTRNGDYDNPDHKNRESLYDGLTEEDHRFYADDGGDTDHAFRESLFDALADDEGASYWEGVYGQPVHVYPNTKSGPNGKLERMSDEEYAEYVRGKMWEKSHQHIVEEREAREKERKRRKENKQGLDEEAAREEAEREEIRQKMTESLKRGKERQKAREVGAAWETYKKKWEDLKGYSNLAQETEAKALELIPWPVVSGKRRDVSKEEIEYFFENSSAWKDDATAVLKGERVRWHPDKMQQRFGQHINPLTMQSVTAVFQVVDRLWSQRRNRN</sequence>
<feature type="compositionally biased region" description="Basic residues" evidence="6">
    <location>
        <begin position="13"/>
        <end position="29"/>
    </location>
</feature>
<feature type="compositionally biased region" description="Basic residues" evidence="6">
    <location>
        <begin position="50"/>
        <end position="71"/>
    </location>
</feature>
<keyword evidence="5" id="KW-0539">Nucleus</keyword>
<dbReference type="EMBL" id="JAGMWT010000016">
    <property type="protein sequence ID" value="KAH7115093.1"/>
    <property type="molecule type" value="Genomic_DNA"/>
</dbReference>
<comment type="caution">
    <text evidence="7">The sequence shown here is derived from an EMBL/GenBank/DDBJ whole genome shotgun (WGS) entry which is preliminary data.</text>
</comment>
<protein>
    <submittedName>
        <fullName evidence="7">Uncharacterized protein</fullName>
    </submittedName>
</protein>
<dbReference type="AlphaFoldDB" id="A0A9P9D9B7"/>
<accession>A0A9P9D9B7</accession>
<feature type="region of interest" description="Disordered" evidence="6">
    <location>
        <begin position="186"/>
        <end position="221"/>
    </location>
</feature>
<feature type="region of interest" description="Disordered" evidence="6">
    <location>
        <begin position="1"/>
        <end position="99"/>
    </location>
</feature>
<comment type="subcellular location">
    <subcellularLocation>
        <location evidence="1">Nucleus</location>
    </subcellularLocation>
</comment>
<feature type="compositionally biased region" description="Basic and acidic residues" evidence="6">
    <location>
        <begin position="186"/>
        <end position="195"/>
    </location>
</feature>
<reference evidence="7" key="1">
    <citation type="journal article" date="2021" name="Nat. Commun.">
        <title>Genetic determinants of endophytism in the Arabidopsis root mycobiome.</title>
        <authorList>
            <person name="Mesny F."/>
            <person name="Miyauchi S."/>
            <person name="Thiergart T."/>
            <person name="Pickel B."/>
            <person name="Atanasova L."/>
            <person name="Karlsson M."/>
            <person name="Huettel B."/>
            <person name="Barry K.W."/>
            <person name="Haridas S."/>
            <person name="Chen C."/>
            <person name="Bauer D."/>
            <person name="Andreopoulos W."/>
            <person name="Pangilinan J."/>
            <person name="LaButti K."/>
            <person name="Riley R."/>
            <person name="Lipzen A."/>
            <person name="Clum A."/>
            <person name="Drula E."/>
            <person name="Henrissat B."/>
            <person name="Kohler A."/>
            <person name="Grigoriev I.V."/>
            <person name="Martin F.M."/>
            <person name="Hacquard S."/>
        </authorList>
    </citation>
    <scope>NUCLEOTIDE SEQUENCE</scope>
    <source>
        <strain evidence="7">MPI-CAGE-CH-0243</strain>
    </source>
</reference>
<feature type="compositionally biased region" description="Basic and acidic residues" evidence="6">
    <location>
        <begin position="72"/>
        <end position="99"/>
    </location>
</feature>
<proteinExistence type="predicted"/>
<feature type="compositionally biased region" description="Basic and acidic residues" evidence="6">
    <location>
        <begin position="30"/>
        <end position="49"/>
    </location>
</feature>
<evidence type="ECO:0000256" key="3">
    <source>
        <dbReference type="ARBA" id="ARBA00022737"/>
    </source>
</evidence>
<evidence type="ECO:0000256" key="6">
    <source>
        <dbReference type="SAM" id="MobiDB-lite"/>
    </source>
</evidence>
<dbReference type="InterPro" id="IPR038753">
    <property type="entry name" value="NFKBIL1"/>
</dbReference>
<dbReference type="PANTHER" id="PTHR15263">
    <property type="entry name" value="I-KAPPA-B-LIKE PROTEIN IKBL"/>
    <property type="match status" value="1"/>
</dbReference>
<keyword evidence="2" id="KW-0597">Phosphoprotein</keyword>
<feature type="compositionally biased region" description="Polar residues" evidence="6">
    <location>
        <begin position="1"/>
        <end position="12"/>
    </location>
</feature>
<dbReference type="PANTHER" id="PTHR15263:SF1">
    <property type="entry name" value="NF-KAPPA-B INHIBITOR-LIKE PROTEIN 1"/>
    <property type="match status" value="1"/>
</dbReference>
<name>A0A9P9D9B7_9PLEO</name>
<keyword evidence="3" id="KW-0677">Repeat</keyword>
<evidence type="ECO:0000256" key="2">
    <source>
        <dbReference type="ARBA" id="ARBA00022553"/>
    </source>
</evidence>
<keyword evidence="4" id="KW-0040">ANK repeat</keyword>
<dbReference type="GO" id="GO:0043124">
    <property type="term" value="P:negative regulation of canonical NF-kappaB signal transduction"/>
    <property type="evidence" value="ECO:0007669"/>
    <property type="project" value="InterPro"/>
</dbReference>
<evidence type="ECO:0000256" key="5">
    <source>
        <dbReference type="ARBA" id="ARBA00023242"/>
    </source>
</evidence>
<evidence type="ECO:0000256" key="4">
    <source>
        <dbReference type="ARBA" id="ARBA00023043"/>
    </source>
</evidence>
<organism evidence="7 8">
    <name type="scientific">Dendryphion nanum</name>
    <dbReference type="NCBI Taxonomy" id="256645"/>
    <lineage>
        <taxon>Eukaryota</taxon>
        <taxon>Fungi</taxon>
        <taxon>Dikarya</taxon>
        <taxon>Ascomycota</taxon>
        <taxon>Pezizomycotina</taxon>
        <taxon>Dothideomycetes</taxon>
        <taxon>Pleosporomycetidae</taxon>
        <taxon>Pleosporales</taxon>
        <taxon>Torulaceae</taxon>
        <taxon>Dendryphion</taxon>
    </lineage>
</organism>
<dbReference type="OrthoDB" id="412109at2759"/>
<gene>
    <name evidence="7" type="ORF">B0J11DRAFT_123578</name>
</gene>
<dbReference type="GO" id="GO:0005634">
    <property type="term" value="C:nucleus"/>
    <property type="evidence" value="ECO:0007669"/>
    <property type="project" value="UniProtKB-SubCell"/>
</dbReference>
<evidence type="ECO:0000313" key="7">
    <source>
        <dbReference type="EMBL" id="KAH7115093.1"/>
    </source>
</evidence>
<evidence type="ECO:0000256" key="1">
    <source>
        <dbReference type="ARBA" id="ARBA00004123"/>
    </source>
</evidence>